<dbReference type="SUPFAM" id="SSF51735">
    <property type="entry name" value="NAD(P)-binding Rossmann-fold domains"/>
    <property type="match status" value="1"/>
</dbReference>
<organism evidence="3 4">
    <name type="scientific">Lepidopterella palustris CBS 459.81</name>
    <dbReference type="NCBI Taxonomy" id="1314670"/>
    <lineage>
        <taxon>Eukaryota</taxon>
        <taxon>Fungi</taxon>
        <taxon>Dikarya</taxon>
        <taxon>Ascomycota</taxon>
        <taxon>Pezizomycotina</taxon>
        <taxon>Dothideomycetes</taxon>
        <taxon>Pleosporomycetidae</taxon>
        <taxon>Mytilinidiales</taxon>
        <taxon>Argynnaceae</taxon>
        <taxon>Lepidopterella</taxon>
    </lineage>
</organism>
<feature type="domain" description="NAD(P)-binding" evidence="2">
    <location>
        <begin position="7"/>
        <end position="205"/>
    </location>
</feature>
<dbReference type="PANTHER" id="PTHR43355">
    <property type="entry name" value="FLAVIN REDUCTASE (NADPH)"/>
    <property type="match status" value="1"/>
</dbReference>
<dbReference type="InterPro" id="IPR051606">
    <property type="entry name" value="Polyketide_Oxido-like"/>
</dbReference>
<dbReference type="InterPro" id="IPR036291">
    <property type="entry name" value="NAD(P)-bd_dom_sf"/>
</dbReference>
<dbReference type="Gene3D" id="3.40.50.720">
    <property type="entry name" value="NAD(P)-binding Rossmann-like Domain"/>
    <property type="match status" value="1"/>
</dbReference>
<gene>
    <name evidence="3" type="ORF">K432DRAFT_457181</name>
</gene>
<name>A0A8E2E7B7_9PEZI</name>
<dbReference type="GO" id="GO:0004074">
    <property type="term" value="F:biliverdin reductase [NAD(P)H] activity"/>
    <property type="evidence" value="ECO:0007669"/>
    <property type="project" value="TreeGrafter"/>
</dbReference>
<dbReference type="PANTHER" id="PTHR43355:SF2">
    <property type="entry name" value="FLAVIN REDUCTASE (NADPH)"/>
    <property type="match status" value="1"/>
</dbReference>
<evidence type="ECO:0000313" key="4">
    <source>
        <dbReference type="Proteomes" id="UP000250266"/>
    </source>
</evidence>
<evidence type="ECO:0000259" key="2">
    <source>
        <dbReference type="Pfam" id="PF13460"/>
    </source>
</evidence>
<dbReference type="OrthoDB" id="419598at2759"/>
<dbReference type="GO" id="GO:0042602">
    <property type="term" value="F:riboflavin reductase (NADPH) activity"/>
    <property type="evidence" value="ECO:0007669"/>
    <property type="project" value="TreeGrafter"/>
</dbReference>
<dbReference type="AlphaFoldDB" id="A0A8E2E7B7"/>
<reference evidence="3 4" key="1">
    <citation type="journal article" date="2016" name="Nat. Commun.">
        <title>Ectomycorrhizal ecology is imprinted in the genome of the dominant symbiotic fungus Cenococcum geophilum.</title>
        <authorList>
            <consortium name="DOE Joint Genome Institute"/>
            <person name="Peter M."/>
            <person name="Kohler A."/>
            <person name="Ohm R.A."/>
            <person name="Kuo A."/>
            <person name="Krutzmann J."/>
            <person name="Morin E."/>
            <person name="Arend M."/>
            <person name="Barry K.W."/>
            <person name="Binder M."/>
            <person name="Choi C."/>
            <person name="Clum A."/>
            <person name="Copeland A."/>
            <person name="Grisel N."/>
            <person name="Haridas S."/>
            <person name="Kipfer T."/>
            <person name="LaButti K."/>
            <person name="Lindquist E."/>
            <person name="Lipzen A."/>
            <person name="Maire R."/>
            <person name="Meier B."/>
            <person name="Mihaltcheva S."/>
            <person name="Molinier V."/>
            <person name="Murat C."/>
            <person name="Poggeler S."/>
            <person name="Quandt C.A."/>
            <person name="Sperisen C."/>
            <person name="Tritt A."/>
            <person name="Tisserant E."/>
            <person name="Crous P.W."/>
            <person name="Henrissat B."/>
            <person name="Nehls U."/>
            <person name="Egli S."/>
            <person name="Spatafora J.W."/>
            <person name="Grigoriev I.V."/>
            <person name="Martin F.M."/>
        </authorList>
    </citation>
    <scope>NUCLEOTIDE SEQUENCE [LARGE SCALE GENOMIC DNA]</scope>
    <source>
        <strain evidence="3 4">CBS 459.81</strain>
    </source>
</reference>
<dbReference type="EMBL" id="KV745044">
    <property type="protein sequence ID" value="OCK78712.1"/>
    <property type="molecule type" value="Genomic_DNA"/>
</dbReference>
<protein>
    <submittedName>
        <fullName evidence="3">NAD(P)-binding protein</fullName>
    </submittedName>
</protein>
<dbReference type="Proteomes" id="UP000250266">
    <property type="component" value="Unassembled WGS sequence"/>
</dbReference>
<comment type="similarity">
    <text evidence="1">Belongs to the avfA family.</text>
</comment>
<sequence length="229" mass="24350">MHFLILGGNGRTGRLVIACALARNHTITALVRNPTTLQPRPGLTIVTGNPLSQDDISTAFTATPTSPAAVIITLSAPRASDSPFAVPAAPPRLMADCSANAVAVMKAHGVRKIVTLSALGVGDSFASLPFVLKLLFRKSNMSYQFADHDLVDKETKESGLDYVLVRPAMLTDGEARQVRELGERGEGVKLFDKISRESVARFLVDKAEEGETGEGKGKVKGGRTVVIVN</sequence>
<dbReference type="InterPro" id="IPR016040">
    <property type="entry name" value="NAD(P)-bd_dom"/>
</dbReference>
<accession>A0A8E2E7B7</accession>
<evidence type="ECO:0000313" key="3">
    <source>
        <dbReference type="EMBL" id="OCK78712.1"/>
    </source>
</evidence>
<keyword evidence="4" id="KW-1185">Reference proteome</keyword>
<evidence type="ECO:0000256" key="1">
    <source>
        <dbReference type="ARBA" id="ARBA00038376"/>
    </source>
</evidence>
<proteinExistence type="inferred from homology"/>
<dbReference type="Pfam" id="PF13460">
    <property type="entry name" value="NAD_binding_10"/>
    <property type="match status" value="1"/>
</dbReference>